<proteinExistence type="predicted"/>
<evidence type="ECO:0000313" key="1">
    <source>
        <dbReference type="EMBL" id="DBA11809.1"/>
    </source>
</evidence>
<reference evidence="1" key="1">
    <citation type="journal article" date="2023" name="Front. Mar. Sci.">
        <title>Tracing the invertebrate herpesviruses in the global sequence datasets.</title>
        <authorList>
            <person name="Rosani U."/>
            <person name="Gaia M."/>
            <person name="Delmont T.O."/>
            <person name="Krupovic M."/>
        </authorList>
    </citation>
    <scope>NUCLEOTIDE SEQUENCE</scope>
    <source>
        <strain evidence="1">MalacoHV1/China/2018</strain>
    </source>
</reference>
<name>A0AA48SIS9_9VIRU</name>
<reference evidence="1" key="2">
    <citation type="submission" date="2023-01" db="EMBL/GenBank/DDBJ databases">
        <authorList>
            <person name="Rosani U."/>
            <person name="Delmont T.O."/>
            <person name="Gaia M."/>
            <person name="Krupovic M."/>
        </authorList>
    </citation>
    <scope>NUCLEOTIDE SEQUENCE</scope>
    <source>
        <strain evidence="1">MalacoHV1/China/2018</strain>
    </source>
</reference>
<dbReference type="EMBL" id="BK063095">
    <property type="protein sequence ID" value="DBA11809.1"/>
    <property type="molecule type" value="Genomic_DNA"/>
</dbReference>
<organism evidence="1">
    <name type="scientific">Malaco herpesvirus 1</name>
    <dbReference type="NCBI Taxonomy" id="3031797"/>
    <lineage>
        <taxon>Viruses</taxon>
        <taxon>Duplodnaviria</taxon>
        <taxon>Heunggongvirae</taxon>
        <taxon>Peploviricota</taxon>
        <taxon>Herviviricetes</taxon>
        <taxon>Herpesvirales</taxon>
        <taxon>Malacoherpesviridae</taxon>
    </lineage>
</organism>
<sequence length="129" mass="13945">MSSSFSNRLCTFIIFFCSIIICSTGSSLSSMGSSISISISLEVLGCGSATSRKASINTLRMILDLLVLICCRISVKFLTFISGMCKSALRPGSITLIIGRFIPSTMYDCFPYNSLALTLTSTTFFRSPT</sequence>
<protein>
    <submittedName>
        <fullName evidence="1">ORF108</fullName>
    </submittedName>
</protein>
<accession>A0AA48SIS9</accession>